<dbReference type="AlphaFoldDB" id="A0AAN7YUD7"/>
<keyword evidence="1" id="KW-0472">Membrane</keyword>
<evidence type="ECO:0000313" key="2">
    <source>
        <dbReference type="EMBL" id="KAK5580471.1"/>
    </source>
</evidence>
<comment type="caution">
    <text evidence="2">The sequence shown here is derived from an EMBL/GenBank/DDBJ whole genome shotgun (WGS) entry which is preliminary data.</text>
</comment>
<evidence type="ECO:0000256" key="1">
    <source>
        <dbReference type="SAM" id="Phobius"/>
    </source>
</evidence>
<sequence>MNKQYYFFIYFLLLSFIIKGSIGLSYYGTSKDKYYQVEYFNNIECSGDPIQYQAILIGTEHCFALPRFQVDCTGGFENNTSECFYSFQCFCGESCRNYVNLNQCVQDLEYNASFRIVYHIVNYLEKDFCVLSESFSLKEIPNEQIVKNRLEAVQVFKKGICLFGGNVDCDRNEIGFYNCNSTSISTELVKSLTNNAISNTIPLPEVIGLHYFFPGDPNFLTKSVKNNAFKSIDNNSLKFSITFILIMFLYL</sequence>
<evidence type="ECO:0008006" key="4">
    <source>
        <dbReference type="Google" id="ProtNLM"/>
    </source>
</evidence>
<feature type="transmembrane region" description="Helical" evidence="1">
    <location>
        <begin position="6"/>
        <end position="27"/>
    </location>
</feature>
<evidence type="ECO:0000313" key="3">
    <source>
        <dbReference type="Proteomes" id="UP001344447"/>
    </source>
</evidence>
<keyword evidence="3" id="KW-1185">Reference proteome</keyword>
<proteinExistence type="predicted"/>
<protein>
    <recommendedName>
        <fullName evidence="4">Transmembrane protein</fullName>
    </recommendedName>
</protein>
<keyword evidence="1" id="KW-1133">Transmembrane helix</keyword>
<accession>A0AAN7YUD7</accession>
<reference evidence="2 3" key="1">
    <citation type="submission" date="2023-11" db="EMBL/GenBank/DDBJ databases">
        <title>Dfirmibasis_genome.</title>
        <authorList>
            <person name="Edelbroek B."/>
            <person name="Kjellin J."/>
            <person name="Jerlstrom-Hultqvist J."/>
            <person name="Soderbom F."/>
        </authorList>
    </citation>
    <scope>NUCLEOTIDE SEQUENCE [LARGE SCALE GENOMIC DNA]</scope>
    <source>
        <strain evidence="2 3">TNS-C-14</strain>
    </source>
</reference>
<keyword evidence="1" id="KW-0812">Transmembrane</keyword>
<organism evidence="2 3">
    <name type="scientific">Dictyostelium firmibasis</name>
    <dbReference type="NCBI Taxonomy" id="79012"/>
    <lineage>
        <taxon>Eukaryota</taxon>
        <taxon>Amoebozoa</taxon>
        <taxon>Evosea</taxon>
        <taxon>Eumycetozoa</taxon>
        <taxon>Dictyostelia</taxon>
        <taxon>Dictyosteliales</taxon>
        <taxon>Dictyosteliaceae</taxon>
        <taxon>Dictyostelium</taxon>
    </lineage>
</organism>
<dbReference type="EMBL" id="JAVFKY010000002">
    <property type="protein sequence ID" value="KAK5580471.1"/>
    <property type="molecule type" value="Genomic_DNA"/>
</dbReference>
<name>A0AAN7YUD7_9MYCE</name>
<dbReference type="Proteomes" id="UP001344447">
    <property type="component" value="Unassembled WGS sequence"/>
</dbReference>
<gene>
    <name evidence="2" type="ORF">RB653_000489</name>
</gene>